<name>A0A497JJR4_9ARCH</name>
<evidence type="ECO:0000313" key="1">
    <source>
        <dbReference type="EMBL" id="RLG70186.1"/>
    </source>
</evidence>
<dbReference type="AlphaFoldDB" id="A0A497JJR4"/>
<dbReference type="Pfam" id="PF13189">
    <property type="entry name" value="Cytidylate_kin2"/>
    <property type="match status" value="1"/>
</dbReference>
<reference evidence="1 2" key="1">
    <citation type="submission" date="2018-06" db="EMBL/GenBank/DDBJ databases">
        <title>Extensive metabolic versatility and redundancy in microbially diverse, dynamic hydrothermal sediments.</title>
        <authorList>
            <person name="Dombrowski N."/>
            <person name="Teske A."/>
            <person name="Baker B.J."/>
        </authorList>
    </citation>
    <scope>NUCLEOTIDE SEQUENCE [LARGE SCALE GENOMIC DNA]</scope>
    <source>
        <strain evidence="1">B9_G13</strain>
    </source>
</reference>
<accession>A0A497JJR4</accession>
<proteinExistence type="predicted"/>
<protein>
    <recommendedName>
        <fullName evidence="3">Cytidylate kinase</fullName>
    </recommendedName>
</protein>
<dbReference type="SUPFAM" id="SSF52540">
    <property type="entry name" value="P-loop containing nucleoside triphosphate hydrolases"/>
    <property type="match status" value="1"/>
</dbReference>
<dbReference type="Proteomes" id="UP000277633">
    <property type="component" value="Unassembled WGS sequence"/>
</dbReference>
<comment type="caution">
    <text evidence="1">The sequence shown here is derived from an EMBL/GenBank/DDBJ whole genome shotgun (WGS) entry which is preliminary data.</text>
</comment>
<dbReference type="Gene3D" id="3.40.50.300">
    <property type="entry name" value="P-loop containing nucleotide triphosphate hydrolases"/>
    <property type="match status" value="1"/>
</dbReference>
<dbReference type="EMBL" id="QMWO01000016">
    <property type="protein sequence ID" value="RLG70186.1"/>
    <property type="molecule type" value="Genomic_DNA"/>
</dbReference>
<dbReference type="InterPro" id="IPR027417">
    <property type="entry name" value="P-loop_NTPase"/>
</dbReference>
<sequence>MIICLSGLPGSNTANISKLLALQLGIKYLSKEALLRKIAKLNKKTLQETEQEVASEEFVEKLRKLLLSEAKNDHVIIDWPLACWAMSEAELRVFLYSAPKQRAEKIIKKEKIPLSDAKRKIDEEEQKLRQNMLKLLGVNIYDVKNFDLAINVDKVGMEGAASVIIRYLKNVKMR</sequence>
<gene>
    <name evidence="1" type="ORF">DRO07_00765</name>
</gene>
<evidence type="ECO:0000313" key="2">
    <source>
        <dbReference type="Proteomes" id="UP000277633"/>
    </source>
</evidence>
<evidence type="ECO:0008006" key="3">
    <source>
        <dbReference type="Google" id="ProtNLM"/>
    </source>
</evidence>
<organism evidence="1 2">
    <name type="scientific">Candidatus Iainarchaeum sp</name>
    <dbReference type="NCBI Taxonomy" id="3101447"/>
    <lineage>
        <taxon>Archaea</taxon>
        <taxon>Candidatus Iainarchaeota</taxon>
        <taxon>Candidatus Iainarchaeia</taxon>
        <taxon>Candidatus Iainarchaeales</taxon>
        <taxon>Candidatus Iainarchaeaceae</taxon>
        <taxon>Candidatus Iainarchaeum</taxon>
    </lineage>
</organism>